<keyword evidence="5" id="KW-1185">Reference proteome</keyword>
<dbReference type="EMBL" id="MU004189">
    <property type="protein sequence ID" value="KAF2495240.1"/>
    <property type="molecule type" value="Genomic_DNA"/>
</dbReference>
<dbReference type="Proteomes" id="UP000799750">
    <property type="component" value="Unassembled WGS sequence"/>
</dbReference>
<evidence type="ECO:0000259" key="2">
    <source>
        <dbReference type="Pfam" id="PF04676"/>
    </source>
</evidence>
<evidence type="ECO:0008006" key="6">
    <source>
        <dbReference type="Google" id="ProtNLM"/>
    </source>
</evidence>
<dbReference type="PANTHER" id="PTHR12072:SF4">
    <property type="entry name" value="CWF19-LIKE PROTEIN 1"/>
    <property type="match status" value="1"/>
</dbReference>
<sequence length="543" mass="59320">MASKILVVGGVYGQFPAVFSKISALHAKNAFSLAIIVGDLFADPVTATSQDRDNAQSLIQGNIDIPLPVYFALGKQGLPENVIEKLESSAGELCSNLYFLGKRTTIKTSEGIRIVALGGNLDPNIIGGASKDKYPPFYGEGDARALRGANTADILVTSEWPAGIRTGSKLEFQSDLGEPPSQQCIADLSSTLKPRYHFSISMDTFFEREPFFHTPTEESPDTFPITRFFSMAPFGNPKKQKWIYAFSLDPTAASPVAVPAGATASPLSMAGKKRPAQPSQASSFRFADSGHGRGNKRRRAPPTAGECFFCLSNPNLATHLITSIGDNAYLTTAKGPLSTGQTFPKLAFPCHILIIPLTHEATLASIEEESRHGTYKEMNKYRNAIHNMLISLTGSELGSVTWEVSRSGGVHTHWQFLPVSADLVRRGLVEAAFKVEAENQKYPKFEARDVGDGFEESNDFFRVVIWSSSEGDASEGKETSLVLPLDASFRFDLQFGRRVLAKLLGLEQRIDWHDCGQTHVQEEADVAAFKSAFKDFDFTLSDE</sequence>
<evidence type="ECO:0000313" key="5">
    <source>
        <dbReference type="Proteomes" id="UP000799750"/>
    </source>
</evidence>
<name>A0A6A6QTF2_9PEZI</name>
<accession>A0A6A6QTF2</accession>
<feature type="domain" description="Cwf19-like C-terminal" evidence="3">
    <location>
        <begin position="296"/>
        <end position="426"/>
    </location>
</feature>
<dbReference type="Pfam" id="PF04676">
    <property type="entry name" value="CwfJ_C_2"/>
    <property type="match status" value="1"/>
</dbReference>
<dbReference type="GO" id="GO:0071014">
    <property type="term" value="C:post-mRNA release spliceosomal complex"/>
    <property type="evidence" value="ECO:0007669"/>
    <property type="project" value="TreeGrafter"/>
</dbReference>
<reference evidence="4" key="1">
    <citation type="journal article" date="2020" name="Stud. Mycol.">
        <title>101 Dothideomycetes genomes: a test case for predicting lifestyles and emergence of pathogens.</title>
        <authorList>
            <person name="Haridas S."/>
            <person name="Albert R."/>
            <person name="Binder M."/>
            <person name="Bloem J."/>
            <person name="Labutti K."/>
            <person name="Salamov A."/>
            <person name="Andreopoulos B."/>
            <person name="Baker S."/>
            <person name="Barry K."/>
            <person name="Bills G."/>
            <person name="Bluhm B."/>
            <person name="Cannon C."/>
            <person name="Castanera R."/>
            <person name="Culley D."/>
            <person name="Daum C."/>
            <person name="Ezra D."/>
            <person name="Gonzalez J."/>
            <person name="Henrissat B."/>
            <person name="Kuo A."/>
            <person name="Liang C."/>
            <person name="Lipzen A."/>
            <person name="Lutzoni F."/>
            <person name="Magnuson J."/>
            <person name="Mondo S."/>
            <person name="Nolan M."/>
            <person name="Ohm R."/>
            <person name="Pangilinan J."/>
            <person name="Park H.-J."/>
            <person name="Ramirez L."/>
            <person name="Alfaro M."/>
            <person name="Sun H."/>
            <person name="Tritt A."/>
            <person name="Yoshinaga Y."/>
            <person name="Zwiers L.-H."/>
            <person name="Turgeon B."/>
            <person name="Goodwin S."/>
            <person name="Spatafora J."/>
            <person name="Crous P."/>
            <person name="Grigoriev I."/>
        </authorList>
    </citation>
    <scope>NUCLEOTIDE SEQUENCE</scope>
    <source>
        <strain evidence="4">CBS 269.34</strain>
    </source>
</reference>
<evidence type="ECO:0000313" key="4">
    <source>
        <dbReference type="EMBL" id="KAF2495240.1"/>
    </source>
</evidence>
<evidence type="ECO:0000256" key="1">
    <source>
        <dbReference type="SAM" id="MobiDB-lite"/>
    </source>
</evidence>
<dbReference type="Pfam" id="PF04677">
    <property type="entry name" value="CwfJ_C_1"/>
    <property type="match status" value="1"/>
</dbReference>
<evidence type="ECO:0000259" key="3">
    <source>
        <dbReference type="Pfam" id="PF04677"/>
    </source>
</evidence>
<dbReference type="GO" id="GO:0000398">
    <property type="term" value="P:mRNA splicing, via spliceosome"/>
    <property type="evidence" value="ECO:0007669"/>
    <property type="project" value="TreeGrafter"/>
</dbReference>
<feature type="region of interest" description="Disordered" evidence="1">
    <location>
        <begin position="265"/>
        <end position="300"/>
    </location>
</feature>
<dbReference type="InterPro" id="IPR006767">
    <property type="entry name" value="Cwf19-like_C_dom-2"/>
</dbReference>
<protein>
    <recommendedName>
        <fullName evidence="6">CwfJ domain-containing protein</fullName>
    </recommendedName>
</protein>
<proteinExistence type="predicted"/>
<dbReference type="InterPro" id="IPR040194">
    <property type="entry name" value="Cwf19-like"/>
</dbReference>
<dbReference type="InterPro" id="IPR036265">
    <property type="entry name" value="HIT-like_sf"/>
</dbReference>
<dbReference type="CDD" id="cd07380">
    <property type="entry name" value="MPP_CWF19_N"/>
    <property type="match status" value="1"/>
</dbReference>
<dbReference type="GO" id="GO:0061632">
    <property type="term" value="F:RNA lariat debranching enzyme activator activity"/>
    <property type="evidence" value="ECO:0007669"/>
    <property type="project" value="TreeGrafter"/>
</dbReference>
<dbReference type="PANTHER" id="PTHR12072">
    <property type="entry name" value="CWF19, CELL CYCLE CONTROL PROTEIN"/>
    <property type="match status" value="1"/>
</dbReference>
<dbReference type="SUPFAM" id="SSF54197">
    <property type="entry name" value="HIT-like"/>
    <property type="match status" value="1"/>
</dbReference>
<organism evidence="4 5">
    <name type="scientific">Lophium mytilinum</name>
    <dbReference type="NCBI Taxonomy" id="390894"/>
    <lineage>
        <taxon>Eukaryota</taxon>
        <taxon>Fungi</taxon>
        <taxon>Dikarya</taxon>
        <taxon>Ascomycota</taxon>
        <taxon>Pezizomycotina</taxon>
        <taxon>Dothideomycetes</taxon>
        <taxon>Pleosporomycetidae</taxon>
        <taxon>Mytilinidiales</taxon>
        <taxon>Mytilinidiaceae</taxon>
        <taxon>Lophium</taxon>
    </lineage>
</organism>
<dbReference type="AlphaFoldDB" id="A0A6A6QTF2"/>
<feature type="domain" description="Cwf19-like protein C-terminal" evidence="2">
    <location>
        <begin position="481"/>
        <end position="539"/>
    </location>
</feature>
<gene>
    <name evidence="4" type="ORF">BU16DRAFT_550088</name>
</gene>
<dbReference type="InterPro" id="IPR006768">
    <property type="entry name" value="Cwf19-like_C_dom-1"/>
</dbReference>
<dbReference type="OrthoDB" id="444325at2759"/>